<protein>
    <submittedName>
        <fullName evidence="1">Uncharacterized protein</fullName>
    </submittedName>
</protein>
<reference evidence="1" key="2">
    <citation type="submission" date="2021-10" db="EMBL/GenBank/DDBJ databases">
        <authorList>
            <person name="Piombo E."/>
        </authorList>
    </citation>
    <scope>NUCLEOTIDE SEQUENCE</scope>
</reference>
<dbReference type="Proteomes" id="UP000836387">
    <property type="component" value="Unassembled WGS sequence"/>
</dbReference>
<evidence type="ECO:0000313" key="1">
    <source>
        <dbReference type="EMBL" id="CAG9956752.1"/>
    </source>
</evidence>
<reference evidence="1" key="1">
    <citation type="submission" date="2020-04" db="EMBL/GenBank/DDBJ databases">
        <authorList>
            <person name="Broberg M."/>
        </authorList>
    </citation>
    <scope>NUCLEOTIDE SEQUENCE</scope>
</reference>
<evidence type="ECO:0000313" key="2">
    <source>
        <dbReference type="Proteomes" id="UP000836387"/>
    </source>
</evidence>
<accession>A0ACA9UTY9</accession>
<sequence>MAPLTMEKPQRQASAAEESADEDANSNSGSAEITPPRRKKNRKGKKSFLSLEKTADNALSGVTNTLGQVGSQALNHQQQQGQQQEQPQGVGGKSDTLRLRLDLNLDIEIQLKAKIHGDLELALLTG</sequence>
<name>A0ACA9UTY9_BIOOC</name>
<proteinExistence type="predicted"/>
<gene>
    <name evidence="1" type="ORF">CRV2_00008664</name>
</gene>
<organism evidence="1 2">
    <name type="scientific">Clonostachys rosea f. rosea IK726</name>
    <dbReference type="NCBI Taxonomy" id="1349383"/>
    <lineage>
        <taxon>Eukaryota</taxon>
        <taxon>Fungi</taxon>
        <taxon>Dikarya</taxon>
        <taxon>Ascomycota</taxon>
        <taxon>Pezizomycotina</taxon>
        <taxon>Sordariomycetes</taxon>
        <taxon>Hypocreomycetidae</taxon>
        <taxon>Hypocreales</taxon>
        <taxon>Bionectriaceae</taxon>
        <taxon>Clonostachys</taxon>
    </lineage>
</organism>
<dbReference type="EMBL" id="CADEHS020000645">
    <property type="protein sequence ID" value="CAG9956752.1"/>
    <property type="molecule type" value="Genomic_DNA"/>
</dbReference>
<comment type="caution">
    <text evidence="1">The sequence shown here is derived from an EMBL/GenBank/DDBJ whole genome shotgun (WGS) entry which is preliminary data.</text>
</comment>
<keyword evidence="2" id="KW-1185">Reference proteome</keyword>